<feature type="domain" description="VanZ-like" evidence="2">
    <location>
        <begin position="38"/>
        <end position="99"/>
    </location>
</feature>
<keyword evidence="1" id="KW-0472">Membrane</keyword>
<name>A0A972VWE2_9GAMM</name>
<keyword evidence="1" id="KW-0812">Transmembrane</keyword>
<comment type="caution">
    <text evidence="3">The sequence shown here is derived from an EMBL/GenBank/DDBJ whole genome shotgun (WGS) entry which is preliminary data.</text>
</comment>
<reference evidence="3" key="1">
    <citation type="submission" date="2020-05" db="EMBL/GenBank/DDBJ databases">
        <title>Sulfur intermediates as new biogeochemical hubs in an aquatic model microbial ecosystem.</title>
        <authorList>
            <person name="Vigneron A."/>
        </authorList>
    </citation>
    <scope>NUCLEOTIDE SEQUENCE</scope>
    <source>
        <strain evidence="3">Bin.250</strain>
    </source>
</reference>
<proteinExistence type="predicted"/>
<evidence type="ECO:0000313" key="3">
    <source>
        <dbReference type="EMBL" id="NQV63787.1"/>
    </source>
</evidence>
<organism evidence="3 4">
    <name type="scientific">SAR86 cluster bacterium</name>
    <dbReference type="NCBI Taxonomy" id="2030880"/>
    <lineage>
        <taxon>Bacteria</taxon>
        <taxon>Pseudomonadati</taxon>
        <taxon>Pseudomonadota</taxon>
        <taxon>Gammaproteobacteria</taxon>
        <taxon>SAR86 cluster</taxon>
    </lineage>
</organism>
<evidence type="ECO:0000256" key="1">
    <source>
        <dbReference type="SAM" id="Phobius"/>
    </source>
</evidence>
<evidence type="ECO:0000259" key="2">
    <source>
        <dbReference type="Pfam" id="PF04892"/>
    </source>
</evidence>
<feature type="transmembrane region" description="Helical" evidence="1">
    <location>
        <begin position="43"/>
        <end position="62"/>
    </location>
</feature>
<sequence>MTPETLRLGFKLGFLLAVLVVCGLALSRSQLPGTEMLWDKASHFMAFLVLAFLLDYAVLGYWPKWVGLVLFGLGIEIAQWFTGYRYFELQDLAADALGVGGYLVLRPQVAKIPMLRSLRRYH</sequence>
<dbReference type="InterPro" id="IPR006976">
    <property type="entry name" value="VanZ-like"/>
</dbReference>
<keyword evidence="1" id="KW-1133">Transmembrane helix</keyword>
<dbReference type="NCBIfam" id="NF037970">
    <property type="entry name" value="vanZ_1"/>
    <property type="match status" value="1"/>
</dbReference>
<dbReference type="Proteomes" id="UP000754644">
    <property type="component" value="Unassembled WGS sequence"/>
</dbReference>
<evidence type="ECO:0000313" key="4">
    <source>
        <dbReference type="Proteomes" id="UP000754644"/>
    </source>
</evidence>
<gene>
    <name evidence="3" type="ORF">HQ497_00355</name>
</gene>
<dbReference type="EMBL" id="JABMOJ010000016">
    <property type="protein sequence ID" value="NQV63787.1"/>
    <property type="molecule type" value="Genomic_DNA"/>
</dbReference>
<protein>
    <submittedName>
        <fullName evidence="3">VanZ family protein</fullName>
    </submittedName>
</protein>
<dbReference type="Pfam" id="PF04892">
    <property type="entry name" value="VanZ"/>
    <property type="match status" value="1"/>
</dbReference>
<dbReference type="AlphaFoldDB" id="A0A972VWE2"/>
<accession>A0A972VWE2</accession>